<dbReference type="EMBL" id="LSRX01002015">
    <property type="protein sequence ID" value="OLP76469.1"/>
    <property type="molecule type" value="Genomic_DNA"/>
</dbReference>
<dbReference type="AlphaFoldDB" id="A0A1Q9C0N6"/>
<accession>A0A1Q9C0N6</accession>
<keyword evidence="1" id="KW-0812">Transmembrane</keyword>
<feature type="transmembrane region" description="Helical" evidence="1">
    <location>
        <begin position="50"/>
        <end position="76"/>
    </location>
</feature>
<feature type="transmembrane region" description="Helical" evidence="1">
    <location>
        <begin position="127"/>
        <end position="145"/>
    </location>
</feature>
<sequence length="240" mass="25400">MLSKICFAVPLLVHLGHGSGFVIAPAFVLKQMTTITDPLQLESYYGGPQAFLLVVMLFRLAGLFEVLVALGVLLLGDSKMGHMIMLVFGVVSMLALATSTEAAFGVASTVLEGSSAMPQGHRDGLKIGIVSNTVTTALPFLGAMVTDGTNKGSLSRAASVPSRLLLLFYSLVLGGAALGLLAWPQTWLSVTNEWFTAGKPLVQSSLGAVLQVLTARQLASAALPFAMLDRIPQQQQQEWE</sequence>
<keyword evidence="1" id="KW-0472">Membrane</keyword>
<feature type="transmembrane region" description="Helical" evidence="1">
    <location>
        <begin position="83"/>
        <end position="107"/>
    </location>
</feature>
<evidence type="ECO:0000313" key="3">
    <source>
        <dbReference type="Proteomes" id="UP000186817"/>
    </source>
</evidence>
<dbReference type="OrthoDB" id="10320568at2759"/>
<name>A0A1Q9C0N6_SYMMI</name>
<dbReference type="Proteomes" id="UP000186817">
    <property type="component" value="Unassembled WGS sequence"/>
</dbReference>
<proteinExistence type="predicted"/>
<gene>
    <name evidence="2" type="ORF">AK812_SmicGene43596</name>
</gene>
<protein>
    <submittedName>
        <fullName evidence="2">Uncharacterized protein</fullName>
    </submittedName>
</protein>
<comment type="caution">
    <text evidence="2">The sequence shown here is derived from an EMBL/GenBank/DDBJ whole genome shotgun (WGS) entry which is preliminary data.</text>
</comment>
<reference evidence="2 3" key="1">
    <citation type="submission" date="2016-02" db="EMBL/GenBank/DDBJ databases">
        <title>Genome analysis of coral dinoflagellate symbionts highlights evolutionary adaptations to a symbiotic lifestyle.</title>
        <authorList>
            <person name="Aranda M."/>
            <person name="Li Y."/>
            <person name="Liew Y.J."/>
            <person name="Baumgarten S."/>
            <person name="Simakov O."/>
            <person name="Wilson M."/>
            <person name="Piel J."/>
            <person name="Ashoor H."/>
            <person name="Bougouffa S."/>
            <person name="Bajic V.B."/>
            <person name="Ryu T."/>
            <person name="Ravasi T."/>
            <person name="Bayer T."/>
            <person name="Micklem G."/>
            <person name="Kim H."/>
            <person name="Bhak J."/>
            <person name="Lajeunesse T.C."/>
            <person name="Voolstra C.R."/>
        </authorList>
    </citation>
    <scope>NUCLEOTIDE SEQUENCE [LARGE SCALE GENOMIC DNA]</scope>
    <source>
        <strain evidence="2 3">CCMP2467</strain>
    </source>
</reference>
<keyword evidence="3" id="KW-1185">Reference proteome</keyword>
<feature type="transmembrane region" description="Helical" evidence="1">
    <location>
        <begin position="166"/>
        <end position="188"/>
    </location>
</feature>
<organism evidence="2 3">
    <name type="scientific">Symbiodinium microadriaticum</name>
    <name type="common">Dinoflagellate</name>
    <name type="synonym">Zooxanthella microadriatica</name>
    <dbReference type="NCBI Taxonomy" id="2951"/>
    <lineage>
        <taxon>Eukaryota</taxon>
        <taxon>Sar</taxon>
        <taxon>Alveolata</taxon>
        <taxon>Dinophyceae</taxon>
        <taxon>Suessiales</taxon>
        <taxon>Symbiodiniaceae</taxon>
        <taxon>Symbiodinium</taxon>
    </lineage>
</organism>
<evidence type="ECO:0000313" key="2">
    <source>
        <dbReference type="EMBL" id="OLP76469.1"/>
    </source>
</evidence>
<keyword evidence="1" id="KW-1133">Transmembrane helix</keyword>
<evidence type="ECO:0000256" key="1">
    <source>
        <dbReference type="SAM" id="Phobius"/>
    </source>
</evidence>